<feature type="region of interest" description="Disordered" evidence="1">
    <location>
        <begin position="58"/>
        <end position="132"/>
    </location>
</feature>
<sequence length="132" mass="14522">MAIMHASGADSHPRGSRRPPPEERAHLLHTPNAYMLTTDKIITAVERGIRFLLTRQLSTGTGRRSASAASLTATTPSTTRGTRTRCRCGRSGRTSSGAGCTTKKQQVYRRRGMLPMEVGDQKERNANNNKKR</sequence>
<organism evidence="2 3">
    <name type="scientific">Strigomonas culicis</name>
    <dbReference type="NCBI Taxonomy" id="28005"/>
    <lineage>
        <taxon>Eukaryota</taxon>
        <taxon>Discoba</taxon>
        <taxon>Euglenozoa</taxon>
        <taxon>Kinetoplastea</taxon>
        <taxon>Metakinetoplastina</taxon>
        <taxon>Trypanosomatida</taxon>
        <taxon>Trypanosomatidae</taxon>
        <taxon>Strigomonadinae</taxon>
        <taxon>Strigomonas</taxon>
    </lineage>
</organism>
<reference evidence="2 3" key="1">
    <citation type="journal article" date="2013" name="PLoS ONE">
        <title>Predicting the Proteins of Angomonas deanei, Strigomonas culicis and Their Respective Endosymbionts Reveals New Aspects of the Trypanosomatidae Family.</title>
        <authorList>
            <person name="Motta M.C."/>
            <person name="Martins A.C."/>
            <person name="de Souza S.S."/>
            <person name="Catta-Preta C.M."/>
            <person name="Silva R."/>
            <person name="Klein C.C."/>
            <person name="de Almeida L.G."/>
            <person name="de Lima Cunha O."/>
            <person name="Ciapina L.P."/>
            <person name="Brocchi M."/>
            <person name="Colabardini A.C."/>
            <person name="de Araujo Lima B."/>
            <person name="Machado C.R."/>
            <person name="de Almeida Soares C.M."/>
            <person name="Probst C.M."/>
            <person name="de Menezes C.B."/>
            <person name="Thompson C.E."/>
            <person name="Bartholomeu D.C."/>
            <person name="Gradia D.F."/>
            <person name="Pavoni D.P."/>
            <person name="Grisard E.C."/>
            <person name="Fantinatti-Garboggini F."/>
            <person name="Marchini F.K."/>
            <person name="Rodrigues-Luiz G.F."/>
            <person name="Wagner G."/>
            <person name="Goldman G.H."/>
            <person name="Fietto J.L."/>
            <person name="Elias M.C."/>
            <person name="Goldman M.H."/>
            <person name="Sagot M.F."/>
            <person name="Pereira M."/>
            <person name="Stoco P.H."/>
            <person name="de Mendonca-Neto R.P."/>
            <person name="Teixeira S.M."/>
            <person name="Maciel T.E."/>
            <person name="de Oliveira Mendes T.A."/>
            <person name="Urmenyi T.P."/>
            <person name="de Souza W."/>
            <person name="Schenkman S."/>
            <person name="de Vasconcelos A.T."/>
        </authorList>
    </citation>
    <scope>NUCLEOTIDE SEQUENCE [LARGE SCALE GENOMIC DNA]</scope>
</reference>
<protein>
    <submittedName>
        <fullName evidence="2">Uncharacterized protein</fullName>
    </submittedName>
</protein>
<accession>S9TEK1</accession>
<comment type="caution">
    <text evidence="2">The sequence shown here is derived from an EMBL/GenBank/DDBJ whole genome shotgun (WGS) entry which is preliminary data.</text>
</comment>
<keyword evidence="3" id="KW-1185">Reference proteome</keyword>
<feature type="compositionally biased region" description="Low complexity" evidence="1">
    <location>
        <begin position="91"/>
        <end position="102"/>
    </location>
</feature>
<dbReference type="Proteomes" id="UP000015354">
    <property type="component" value="Unassembled WGS sequence"/>
</dbReference>
<dbReference type="EMBL" id="ATMH01011124">
    <property type="protein sequence ID" value="EPY16477.1"/>
    <property type="molecule type" value="Genomic_DNA"/>
</dbReference>
<evidence type="ECO:0000256" key="1">
    <source>
        <dbReference type="SAM" id="MobiDB-lite"/>
    </source>
</evidence>
<feature type="compositionally biased region" description="Low complexity" evidence="1">
    <location>
        <begin position="58"/>
        <end position="81"/>
    </location>
</feature>
<evidence type="ECO:0000313" key="2">
    <source>
        <dbReference type="EMBL" id="EPY16477.1"/>
    </source>
</evidence>
<feature type="region of interest" description="Disordered" evidence="1">
    <location>
        <begin position="1"/>
        <end position="24"/>
    </location>
</feature>
<dbReference type="AlphaFoldDB" id="S9TEK1"/>
<proteinExistence type="predicted"/>
<evidence type="ECO:0000313" key="3">
    <source>
        <dbReference type="Proteomes" id="UP000015354"/>
    </source>
</evidence>
<gene>
    <name evidence="2" type="ORF">STCU_11221</name>
</gene>
<name>S9TEK1_9TRYP</name>